<evidence type="ECO:0000313" key="3">
    <source>
        <dbReference type="Proteomes" id="UP000000759"/>
    </source>
</evidence>
<dbReference type="GeneID" id="7201828"/>
<protein>
    <submittedName>
        <fullName evidence="2">Uncharacterized protein</fullName>
    </submittedName>
</protein>
<name>B7G1F4_PHATC</name>
<dbReference type="InParanoid" id="B7G1F4"/>
<gene>
    <name evidence="2" type="ORF">PHATRDRAFT_46497</name>
</gene>
<dbReference type="RefSeq" id="XP_002180846.1">
    <property type="nucleotide sequence ID" value="XM_002180810.1"/>
</dbReference>
<dbReference type="Proteomes" id="UP000000759">
    <property type="component" value="Chromosome 10"/>
</dbReference>
<sequence length="330" mass="37164">MSTLQEHRVEENARVSHPSEVPYDSSYDRVSSITGDVMMDLAGKKAKRLCRFPGCNRVIKSQGHCQRHGAKPKRCRVEGCQKQAQGTHDGMCKRHWKALHFPDPRNEMEKIPPAPEGESVYDSILPASIAYRPHLTSGARSLSQGDNEGDEEHDFEESRTASLHPHAAAEASWNTGGSSETGHVMPLINYLHDNAHKESGWHRNTERRARGMFPVTSLSAQLEPWERQLALVEILLLSGGTPYANFKNLSHAWGRERNFHQTLVNAVCERRGEVERKRRSDAGKRLSAAAKEAFRQKLKRSRQTTQEIAARMHVSMDGTIKEDDSKPMAM</sequence>
<dbReference type="eggNOG" id="ENOG502SPA6">
    <property type="taxonomic scope" value="Eukaryota"/>
</dbReference>
<reference evidence="3" key="2">
    <citation type="submission" date="2008-08" db="EMBL/GenBank/DDBJ databases">
        <authorList>
            <consortium name="Diatom Consortium"/>
            <person name="Grigoriev I."/>
            <person name="Grimwood J."/>
            <person name="Kuo A."/>
            <person name="Otillar R.P."/>
            <person name="Salamov A."/>
            <person name="Detter J.C."/>
            <person name="Lindquist E."/>
            <person name="Shapiro H."/>
            <person name="Lucas S."/>
            <person name="Glavina del Rio T."/>
            <person name="Pitluck S."/>
            <person name="Rokhsar D."/>
            <person name="Bowler C."/>
        </authorList>
    </citation>
    <scope>GENOME REANNOTATION</scope>
    <source>
        <strain evidence="3">CCAP 1055/1</strain>
    </source>
</reference>
<evidence type="ECO:0000313" key="2">
    <source>
        <dbReference type="EMBL" id="EEC47498.1"/>
    </source>
</evidence>
<feature type="region of interest" description="Disordered" evidence="1">
    <location>
        <begin position="138"/>
        <end position="179"/>
    </location>
</feature>
<keyword evidence="3" id="KW-1185">Reference proteome</keyword>
<evidence type="ECO:0000256" key="1">
    <source>
        <dbReference type="SAM" id="MobiDB-lite"/>
    </source>
</evidence>
<dbReference type="AlphaFoldDB" id="B7G1F4"/>
<dbReference type="HOGENOM" id="CLU_843236_0_0_1"/>
<proteinExistence type="predicted"/>
<dbReference type="EMBL" id="CM000613">
    <property type="protein sequence ID" value="EEC47498.1"/>
    <property type="molecule type" value="Genomic_DNA"/>
</dbReference>
<organism evidence="2 3">
    <name type="scientific">Phaeodactylum tricornutum (strain CCAP 1055/1)</name>
    <dbReference type="NCBI Taxonomy" id="556484"/>
    <lineage>
        <taxon>Eukaryota</taxon>
        <taxon>Sar</taxon>
        <taxon>Stramenopiles</taxon>
        <taxon>Ochrophyta</taxon>
        <taxon>Bacillariophyta</taxon>
        <taxon>Bacillariophyceae</taxon>
        <taxon>Bacillariophycidae</taxon>
        <taxon>Naviculales</taxon>
        <taxon>Phaeodactylaceae</taxon>
        <taxon>Phaeodactylum</taxon>
    </lineage>
</organism>
<feature type="region of interest" description="Disordered" evidence="1">
    <location>
        <begin position="1"/>
        <end position="27"/>
    </location>
</feature>
<feature type="compositionally biased region" description="Basic and acidic residues" evidence="1">
    <location>
        <begin position="1"/>
        <end position="14"/>
    </location>
</feature>
<dbReference type="OrthoDB" id="42532at2759"/>
<reference evidence="2 3" key="1">
    <citation type="journal article" date="2008" name="Nature">
        <title>The Phaeodactylum genome reveals the evolutionary history of diatom genomes.</title>
        <authorList>
            <person name="Bowler C."/>
            <person name="Allen A.E."/>
            <person name="Badger J.H."/>
            <person name="Grimwood J."/>
            <person name="Jabbari K."/>
            <person name="Kuo A."/>
            <person name="Maheswari U."/>
            <person name="Martens C."/>
            <person name="Maumus F."/>
            <person name="Otillar R.P."/>
            <person name="Rayko E."/>
            <person name="Salamov A."/>
            <person name="Vandepoele K."/>
            <person name="Beszteri B."/>
            <person name="Gruber A."/>
            <person name="Heijde M."/>
            <person name="Katinka M."/>
            <person name="Mock T."/>
            <person name="Valentin K."/>
            <person name="Verret F."/>
            <person name="Berges J.A."/>
            <person name="Brownlee C."/>
            <person name="Cadoret J.P."/>
            <person name="Chiovitti A."/>
            <person name="Choi C.J."/>
            <person name="Coesel S."/>
            <person name="De Martino A."/>
            <person name="Detter J.C."/>
            <person name="Durkin C."/>
            <person name="Falciatore A."/>
            <person name="Fournet J."/>
            <person name="Haruta M."/>
            <person name="Huysman M.J."/>
            <person name="Jenkins B.D."/>
            <person name="Jiroutova K."/>
            <person name="Jorgensen R.E."/>
            <person name="Joubert Y."/>
            <person name="Kaplan A."/>
            <person name="Kroger N."/>
            <person name="Kroth P.G."/>
            <person name="La Roche J."/>
            <person name="Lindquist E."/>
            <person name="Lommer M."/>
            <person name="Martin-Jezequel V."/>
            <person name="Lopez P.J."/>
            <person name="Lucas S."/>
            <person name="Mangogna M."/>
            <person name="McGinnis K."/>
            <person name="Medlin L.K."/>
            <person name="Montsant A."/>
            <person name="Oudot-Le Secq M.P."/>
            <person name="Napoli C."/>
            <person name="Obornik M."/>
            <person name="Parker M.S."/>
            <person name="Petit J.L."/>
            <person name="Porcel B.M."/>
            <person name="Poulsen N."/>
            <person name="Robison M."/>
            <person name="Rychlewski L."/>
            <person name="Rynearson T.A."/>
            <person name="Schmutz J."/>
            <person name="Shapiro H."/>
            <person name="Siaut M."/>
            <person name="Stanley M."/>
            <person name="Sussman M.R."/>
            <person name="Taylor A.R."/>
            <person name="Vardi A."/>
            <person name="von Dassow P."/>
            <person name="Vyverman W."/>
            <person name="Willis A."/>
            <person name="Wyrwicz L.S."/>
            <person name="Rokhsar D.S."/>
            <person name="Weissenbach J."/>
            <person name="Armbrust E.V."/>
            <person name="Green B.R."/>
            <person name="Van de Peer Y."/>
            <person name="Grigoriev I.V."/>
        </authorList>
    </citation>
    <scope>NUCLEOTIDE SEQUENCE [LARGE SCALE GENOMIC DNA]</scope>
    <source>
        <strain evidence="2 3">CCAP 1055/1</strain>
    </source>
</reference>
<dbReference type="KEGG" id="pti:PHATRDRAFT_46497"/>
<dbReference type="PaxDb" id="2850-Phatr46497"/>
<accession>B7G1F4</accession>